<feature type="transmembrane region" description="Helical" evidence="1">
    <location>
        <begin position="30"/>
        <end position="50"/>
    </location>
</feature>
<evidence type="ECO:0000313" key="2">
    <source>
        <dbReference type="EMBL" id="SCP02677.1"/>
    </source>
</evidence>
<dbReference type="OMA" id="WDIDIAI"/>
<gene>
    <name evidence="2" type="primary">PmUG01_13032400</name>
    <name evidence="2" type="ORF">PMUG01_13032400</name>
</gene>
<evidence type="ECO:0000256" key="1">
    <source>
        <dbReference type="SAM" id="Phobius"/>
    </source>
</evidence>
<sequence length="63" mass="7383">MNGQYSSKPPTYTWDMNVGVNAIKENIVDFILLCGFSVSILGSFYFFYWLKNHEMRNVCSRSY</sequence>
<proteinExistence type="predicted"/>
<evidence type="ECO:0000313" key="3">
    <source>
        <dbReference type="Proteomes" id="UP000219813"/>
    </source>
</evidence>
<dbReference type="AlphaFoldDB" id="A0A1D3TCR0"/>
<reference evidence="2 3" key="1">
    <citation type="submission" date="2016-06" db="EMBL/GenBank/DDBJ databases">
        <authorList>
            <consortium name="Pathogen Informatics"/>
        </authorList>
    </citation>
    <scope>NUCLEOTIDE SEQUENCE [LARGE SCALE GENOMIC DNA]</scope>
</reference>
<dbReference type="VEuPathDB" id="PlasmoDB:PmUG01_13032400"/>
<dbReference type="KEGG" id="pmal:PMUG01_13032400"/>
<accession>A0A1D3TCR0</accession>
<dbReference type="OrthoDB" id="368366at2759"/>
<name>A0A1D3TCR0_PLAMA</name>
<dbReference type="RefSeq" id="XP_028863710.1">
    <property type="nucleotide sequence ID" value="XM_029007307.1"/>
</dbReference>
<keyword evidence="3" id="KW-1185">Reference proteome</keyword>
<dbReference type="GeneID" id="39871035"/>
<keyword evidence="1" id="KW-1133">Transmembrane helix</keyword>
<dbReference type="Proteomes" id="UP000219813">
    <property type="component" value="Chromosome 13"/>
</dbReference>
<keyword evidence="1" id="KW-0472">Membrane</keyword>
<protein>
    <submittedName>
        <fullName evidence="2">Uncharacterized protein</fullName>
    </submittedName>
</protein>
<organism evidence="2 3">
    <name type="scientific">Plasmodium malariae</name>
    <dbReference type="NCBI Taxonomy" id="5858"/>
    <lineage>
        <taxon>Eukaryota</taxon>
        <taxon>Sar</taxon>
        <taxon>Alveolata</taxon>
        <taxon>Apicomplexa</taxon>
        <taxon>Aconoidasida</taxon>
        <taxon>Haemosporida</taxon>
        <taxon>Plasmodiidae</taxon>
        <taxon>Plasmodium</taxon>
        <taxon>Plasmodium (Plasmodium)</taxon>
    </lineage>
</organism>
<keyword evidence="1" id="KW-0812">Transmembrane</keyword>
<dbReference type="EMBL" id="LT594634">
    <property type="protein sequence ID" value="SCP02677.1"/>
    <property type="molecule type" value="Genomic_DNA"/>
</dbReference>